<evidence type="ECO:0000256" key="1">
    <source>
        <dbReference type="SAM" id="Phobius"/>
    </source>
</evidence>
<dbReference type="EMBL" id="MCFA01000004">
    <property type="protein sequence ID" value="ORY18975.1"/>
    <property type="molecule type" value="Genomic_DNA"/>
</dbReference>
<dbReference type="AlphaFoldDB" id="A0A1Y2AAG4"/>
<sequence length="127" mass="13058">MSKCNGSMIMSNTAINQAYVGIWNSGGNLSTALESCCHAPVAQYSIDNPCMIYCNVTAPGLTTKTVQECIAKFAGNLASVTKENGTATTSTTQSPSPTGAAVSQRGLSVMGWMVFGLGVWGAVVGIV</sequence>
<keyword evidence="3" id="KW-1185">Reference proteome</keyword>
<name>A0A1Y2AAG4_9PLEO</name>
<reference evidence="2 3" key="1">
    <citation type="submission" date="2016-07" db="EMBL/GenBank/DDBJ databases">
        <title>Pervasive Adenine N6-methylation of Active Genes in Fungi.</title>
        <authorList>
            <consortium name="DOE Joint Genome Institute"/>
            <person name="Mondo S.J."/>
            <person name="Dannebaum R.O."/>
            <person name="Kuo R.C."/>
            <person name="Labutti K."/>
            <person name="Haridas S."/>
            <person name="Kuo A."/>
            <person name="Salamov A."/>
            <person name="Ahrendt S.R."/>
            <person name="Lipzen A."/>
            <person name="Sullivan W."/>
            <person name="Andreopoulos W.B."/>
            <person name="Clum A."/>
            <person name="Lindquist E."/>
            <person name="Daum C."/>
            <person name="Ramamoorthy G.K."/>
            <person name="Gryganskyi A."/>
            <person name="Culley D."/>
            <person name="Magnuson J.K."/>
            <person name="James T.Y."/>
            <person name="O'Malley M.A."/>
            <person name="Stajich J.E."/>
            <person name="Spatafora J.W."/>
            <person name="Visel A."/>
            <person name="Grigoriev I.V."/>
        </authorList>
    </citation>
    <scope>NUCLEOTIDE SEQUENCE [LARGE SCALE GENOMIC DNA]</scope>
    <source>
        <strain evidence="2 3">CBS 115471</strain>
    </source>
</reference>
<protein>
    <submittedName>
        <fullName evidence="2">Uncharacterized protein</fullName>
    </submittedName>
</protein>
<dbReference type="OrthoDB" id="3520229at2759"/>
<evidence type="ECO:0000313" key="2">
    <source>
        <dbReference type="EMBL" id="ORY18975.1"/>
    </source>
</evidence>
<keyword evidence="1" id="KW-0472">Membrane</keyword>
<proteinExistence type="predicted"/>
<keyword evidence="1" id="KW-0812">Transmembrane</keyword>
<gene>
    <name evidence="2" type="ORF">BCR34DRAFT_595805</name>
</gene>
<organism evidence="2 3">
    <name type="scientific">Clohesyomyces aquaticus</name>
    <dbReference type="NCBI Taxonomy" id="1231657"/>
    <lineage>
        <taxon>Eukaryota</taxon>
        <taxon>Fungi</taxon>
        <taxon>Dikarya</taxon>
        <taxon>Ascomycota</taxon>
        <taxon>Pezizomycotina</taxon>
        <taxon>Dothideomycetes</taxon>
        <taxon>Pleosporomycetidae</taxon>
        <taxon>Pleosporales</taxon>
        <taxon>Lindgomycetaceae</taxon>
        <taxon>Clohesyomyces</taxon>
    </lineage>
</organism>
<feature type="transmembrane region" description="Helical" evidence="1">
    <location>
        <begin position="107"/>
        <end position="126"/>
    </location>
</feature>
<dbReference type="Proteomes" id="UP000193144">
    <property type="component" value="Unassembled WGS sequence"/>
</dbReference>
<accession>A0A1Y2AAG4</accession>
<comment type="caution">
    <text evidence="2">The sequence shown here is derived from an EMBL/GenBank/DDBJ whole genome shotgun (WGS) entry which is preliminary data.</text>
</comment>
<keyword evidence="1" id="KW-1133">Transmembrane helix</keyword>
<evidence type="ECO:0000313" key="3">
    <source>
        <dbReference type="Proteomes" id="UP000193144"/>
    </source>
</evidence>